<dbReference type="AlphaFoldDB" id="A0A7W6GI31"/>
<reference evidence="2 3" key="1">
    <citation type="submission" date="2020-08" db="EMBL/GenBank/DDBJ databases">
        <title>Genomic Encyclopedia of Type Strains, Phase IV (KMG-IV): sequencing the most valuable type-strain genomes for metagenomic binning, comparative biology and taxonomic classification.</title>
        <authorList>
            <person name="Goeker M."/>
        </authorList>
    </citation>
    <scope>NUCLEOTIDE SEQUENCE [LARGE SCALE GENOMIC DNA]</scope>
    <source>
        <strain evidence="2 3">DSM 100211</strain>
    </source>
</reference>
<dbReference type="PROSITE" id="PS51257">
    <property type="entry name" value="PROKAR_LIPOPROTEIN"/>
    <property type="match status" value="1"/>
</dbReference>
<comment type="caution">
    <text evidence="2">The sequence shown here is derived from an EMBL/GenBank/DDBJ whole genome shotgun (WGS) entry which is preliminary data.</text>
</comment>
<gene>
    <name evidence="2" type="ORF">GGQ64_000954</name>
</gene>
<dbReference type="RefSeq" id="WP_183799835.1">
    <property type="nucleotide sequence ID" value="NZ_JACIEE010000002.1"/>
</dbReference>
<evidence type="ECO:0000313" key="2">
    <source>
        <dbReference type="EMBL" id="MBB3975767.1"/>
    </source>
</evidence>
<proteinExistence type="predicted"/>
<feature type="region of interest" description="Disordered" evidence="1">
    <location>
        <begin position="84"/>
        <end position="124"/>
    </location>
</feature>
<evidence type="ECO:0000256" key="1">
    <source>
        <dbReference type="SAM" id="MobiDB-lite"/>
    </source>
</evidence>
<organism evidence="2 3">
    <name type="scientific">Mycoplana azooxidifex</name>
    <dbReference type="NCBI Taxonomy" id="1636188"/>
    <lineage>
        <taxon>Bacteria</taxon>
        <taxon>Pseudomonadati</taxon>
        <taxon>Pseudomonadota</taxon>
        <taxon>Alphaproteobacteria</taxon>
        <taxon>Hyphomicrobiales</taxon>
        <taxon>Rhizobiaceae</taxon>
        <taxon>Mycoplana</taxon>
    </lineage>
</organism>
<protein>
    <recommendedName>
        <fullName evidence="4">Lipoprotein</fullName>
    </recommendedName>
</protein>
<feature type="compositionally biased region" description="Basic and acidic residues" evidence="1">
    <location>
        <begin position="100"/>
        <end position="117"/>
    </location>
</feature>
<keyword evidence="3" id="KW-1185">Reference proteome</keyword>
<evidence type="ECO:0000313" key="3">
    <source>
        <dbReference type="Proteomes" id="UP000574761"/>
    </source>
</evidence>
<accession>A0A7W6GI31</accession>
<evidence type="ECO:0008006" key="4">
    <source>
        <dbReference type="Google" id="ProtNLM"/>
    </source>
</evidence>
<feature type="region of interest" description="Disordered" evidence="1">
    <location>
        <begin position="148"/>
        <end position="206"/>
    </location>
</feature>
<name>A0A7W6GI31_9HYPH</name>
<feature type="compositionally biased region" description="Basic and acidic residues" evidence="1">
    <location>
        <begin position="148"/>
        <end position="172"/>
    </location>
</feature>
<dbReference type="Proteomes" id="UP000574761">
    <property type="component" value="Unassembled WGS sequence"/>
</dbReference>
<sequence length="206" mass="23115">MGMTREIRLAGAAALLGACAVLSGCIGGPTYGTDKSSSEQLMDDLGNAVMLKPGNGADRKIAYQPRGGLVVPRQGEATLVEPQKTLASTEDNPQWVESPEATRDRLKEEATENERKIGYNSPLQTQNNTMRKLSTKEQLEQYREARKLEQGLYNDKRRYLSDPPLDYRKMPEEATADLGEPEKKKERRRKKEAEVANSGTKKWWPF</sequence>
<dbReference type="EMBL" id="JACIEE010000002">
    <property type="protein sequence ID" value="MBB3975767.1"/>
    <property type="molecule type" value="Genomic_DNA"/>
</dbReference>